<comment type="caution">
    <text evidence="2">The sequence shown here is derived from an EMBL/GenBank/DDBJ whole genome shotgun (WGS) entry which is preliminary data.</text>
</comment>
<dbReference type="CDD" id="cd03801">
    <property type="entry name" value="GT4_PimA-like"/>
    <property type="match status" value="1"/>
</dbReference>
<accession>A0ABT9E8N7</accession>
<gene>
    <name evidence="2" type="ORF">Q7A36_29805</name>
</gene>
<evidence type="ECO:0000313" key="3">
    <source>
        <dbReference type="Proteomes" id="UP001243009"/>
    </source>
</evidence>
<keyword evidence="3" id="KW-1185">Reference proteome</keyword>
<dbReference type="SUPFAM" id="SSF53756">
    <property type="entry name" value="UDP-Glycosyltransferase/glycogen phosphorylase"/>
    <property type="match status" value="1"/>
</dbReference>
<dbReference type="InterPro" id="IPR001296">
    <property type="entry name" value="Glyco_trans_1"/>
</dbReference>
<dbReference type="PANTHER" id="PTHR12526">
    <property type="entry name" value="GLYCOSYLTRANSFERASE"/>
    <property type="match status" value="1"/>
</dbReference>
<evidence type="ECO:0000313" key="2">
    <source>
        <dbReference type="EMBL" id="MDO9712571.1"/>
    </source>
</evidence>
<dbReference type="GO" id="GO:0016757">
    <property type="term" value="F:glycosyltransferase activity"/>
    <property type="evidence" value="ECO:0007669"/>
    <property type="project" value="UniProtKB-KW"/>
</dbReference>
<name>A0ABT9E8N7_9PROT</name>
<evidence type="ECO:0000259" key="1">
    <source>
        <dbReference type="Pfam" id="PF00534"/>
    </source>
</evidence>
<dbReference type="EMBL" id="JAUTWS010000051">
    <property type="protein sequence ID" value="MDO9712571.1"/>
    <property type="molecule type" value="Genomic_DNA"/>
</dbReference>
<organism evidence="2 3">
    <name type="scientific">Paracraurococcus lichenis</name>
    <dbReference type="NCBI Taxonomy" id="3064888"/>
    <lineage>
        <taxon>Bacteria</taxon>
        <taxon>Pseudomonadati</taxon>
        <taxon>Pseudomonadota</taxon>
        <taxon>Alphaproteobacteria</taxon>
        <taxon>Acetobacterales</taxon>
        <taxon>Roseomonadaceae</taxon>
        <taxon>Paracraurococcus</taxon>
    </lineage>
</organism>
<sequence>MRLVISAYACAPDRGSDHGVGWMWVTEAHRLGHRVWAFASTVHRSAILRACAADPSLAGIDWWFPEVAGWPLTPGVEPEWERSYNLLWQREAARQVKALLRRERIDAIHHASWAGIRAPTFLGGLGPPLILGPVGGGETSPAGLRDAIGMRGRLLEAVRDLSNRTITLNPIVRPGLQQAEVIFAATPETERLFRGRLARKLRVFSQLALPPAEPPPPRPARAGPPRLIYAGRLLYWKGVHIALRTFARVAERHPGSHLTIVGGGRELARLRAAAQSLKVADSVRFVARLPQAELFGLYDRHDLMLFPSLHDSGGMAALEALSRGLPVLCLDLGGPGLLVTDECGVVIPTAGRGTDDVAAAMSAAIDGIVADPGRLEALSAGALRRAAEYSARSRAQALYQQVAEVIGAPSATPPAMAHRPAEAAERV</sequence>
<dbReference type="Pfam" id="PF00534">
    <property type="entry name" value="Glycos_transf_1"/>
    <property type="match status" value="1"/>
</dbReference>
<proteinExistence type="predicted"/>
<dbReference type="Gene3D" id="3.40.50.2000">
    <property type="entry name" value="Glycogen Phosphorylase B"/>
    <property type="match status" value="2"/>
</dbReference>
<dbReference type="PANTHER" id="PTHR12526:SF635">
    <property type="entry name" value="GLYCOSYL TRANSFERASE GROUP 1"/>
    <property type="match status" value="1"/>
</dbReference>
<keyword evidence="2" id="KW-0328">Glycosyltransferase</keyword>
<keyword evidence="2" id="KW-0808">Transferase</keyword>
<reference evidence="2 3" key="1">
    <citation type="submission" date="2023-08" db="EMBL/GenBank/DDBJ databases">
        <title>The draft genome sequence of Paracraurococcus sp. LOR1-02.</title>
        <authorList>
            <person name="Kingkaew E."/>
            <person name="Tanasupawat S."/>
        </authorList>
    </citation>
    <scope>NUCLEOTIDE SEQUENCE [LARGE SCALE GENOMIC DNA]</scope>
    <source>
        <strain evidence="2 3">LOR1-02</strain>
    </source>
</reference>
<dbReference type="Proteomes" id="UP001243009">
    <property type="component" value="Unassembled WGS sequence"/>
</dbReference>
<feature type="domain" description="Glycosyl transferase family 1" evidence="1">
    <location>
        <begin position="221"/>
        <end position="350"/>
    </location>
</feature>
<dbReference type="RefSeq" id="WP_305107428.1">
    <property type="nucleotide sequence ID" value="NZ_JAUTWS010000051.1"/>
</dbReference>
<dbReference type="EC" id="2.4.-.-" evidence="2"/>
<protein>
    <submittedName>
        <fullName evidence="2">Glycosyltransferase family 4 protein</fullName>
        <ecNumber evidence="2">2.4.-.-</ecNumber>
    </submittedName>
</protein>